<evidence type="ECO:0000313" key="2">
    <source>
        <dbReference type="EMBL" id="GAA1975105.1"/>
    </source>
</evidence>
<dbReference type="Gene3D" id="3.40.710.10">
    <property type="entry name" value="DD-peptidase/beta-lactamase superfamily"/>
    <property type="match status" value="1"/>
</dbReference>
<dbReference type="EMBL" id="BAAAPB010000005">
    <property type="protein sequence ID" value="GAA1975105.1"/>
    <property type="molecule type" value="Genomic_DNA"/>
</dbReference>
<dbReference type="GO" id="GO:0016787">
    <property type="term" value="F:hydrolase activity"/>
    <property type="evidence" value="ECO:0007669"/>
    <property type="project" value="UniProtKB-KW"/>
</dbReference>
<evidence type="ECO:0000313" key="3">
    <source>
        <dbReference type="Proteomes" id="UP001500571"/>
    </source>
</evidence>
<keyword evidence="3" id="KW-1185">Reference proteome</keyword>
<protein>
    <submittedName>
        <fullName evidence="2">Serine hydrolase</fullName>
    </submittedName>
</protein>
<feature type="domain" description="Beta-lactamase class A catalytic" evidence="1">
    <location>
        <begin position="27"/>
        <end position="269"/>
    </location>
</feature>
<accession>A0ABP5D801</accession>
<gene>
    <name evidence="2" type="ORF">GCM10009798_40440</name>
</gene>
<dbReference type="PANTHER" id="PTHR35333:SF3">
    <property type="entry name" value="BETA-LACTAMASE-TYPE TRANSPEPTIDASE FOLD CONTAINING PROTEIN"/>
    <property type="match status" value="1"/>
</dbReference>
<dbReference type="Proteomes" id="UP001500571">
    <property type="component" value="Unassembled WGS sequence"/>
</dbReference>
<dbReference type="InterPro" id="IPR012338">
    <property type="entry name" value="Beta-lactam/transpept-like"/>
</dbReference>
<comment type="caution">
    <text evidence="2">The sequence shown here is derived from an EMBL/GenBank/DDBJ whole genome shotgun (WGS) entry which is preliminary data.</text>
</comment>
<dbReference type="SUPFAM" id="SSF56601">
    <property type="entry name" value="beta-lactamase/transpeptidase-like"/>
    <property type="match status" value="1"/>
</dbReference>
<proteinExistence type="predicted"/>
<dbReference type="InterPro" id="IPR000871">
    <property type="entry name" value="Beta-lactam_class-A"/>
</dbReference>
<organism evidence="2 3">
    <name type="scientific">Nocardioides panacihumi</name>
    <dbReference type="NCBI Taxonomy" id="400774"/>
    <lineage>
        <taxon>Bacteria</taxon>
        <taxon>Bacillati</taxon>
        <taxon>Actinomycetota</taxon>
        <taxon>Actinomycetes</taxon>
        <taxon>Propionibacteriales</taxon>
        <taxon>Nocardioidaceae</taxon>
        <taxon>Nocardioides</taxon>
    </lineage>
</organism>
<sequence>MGTTDSTVLDQWLREAGAEAGAEIFAHARDLRDGKEVGWRSDNPVVTASVFKVSVLLEYVRQVSSGELDPREQLEITDADRVLGPSGLSVFTDDTRWSLRDLATSMMTVSDNTATDVLVDILGLDRINKTLADLGLPGTVLVGACQGIFDAALVELGVSDFAQLDAAMESLGSDVAGMAFCDPARTNRSTPRESTELLARIWSDEAATPEACAEARRILGLQVWSHRLASGFPDDRIRVSGKTGTIGVARNEIGVVEYPDGSSYAIAVFLRTSRFAYRQPAADALIGRVARALVDHLQHA</sequence>
<name>A0ABP5D801_9ACTN</name>
<keyword evidence="2" id="KW-0378">Hydrolase</keyword>
<evidence type="ECO:0000259" key="1">
    <source>
        <dbReference type="Pfam" id="PF13354"/>
    </source>
</evidence>
<dbReference type="PANTHER" id="PTHR35333">
    <property type="entry name" value="BETA-LACTAMASE"/>
    <property type="match status" value="1"/>
</dbReference>
<reference evidence="3" key="1">
    <citation type="journal article" date="2019" name="Int. J. Syst. Evol. Microbiol.">
        <title>The Global Catalogue of Microorganisms (GCM) 10K type strain sequencing project: providing services to taxonomists for standard genome sequencing and annotation.</title>
        <authorList>
            <consortium name="The Broad Institute Genomics Platform"/>
            <consortium name="The Broad Institute Genome Sequencing Center for Infectious Disease"/>
            <person name="Wu L."/>
            <person name="Ma J."/>
        </authorList>
    </citation>
    <scope>NUCLEOTIDE SEQUENCE [LARGE SCALE GENOMIC DNA]</scope>
    <source>
        <strain evidence="3">JCM 15309</strain>
    </source>
</reference>
<dbReference type="InterPro" id="IPR045155">
    <property type="entry name" value="Beta-lactam_cat"/>
</dbReference>
<dbReference type="Pfam" id="PF13354">
    <property type="entry name" value="Beta-lactamase2"/>
    <property type="match status" value="1"/>
</dbReference>